<evidence type="ECO:0000313" key="1">
    <source>
        <dbReference type="EMBL" id="MCD7467189.1"/>
    </source>
</evidence>
<keyword evidence="2" id="KW-1185">Reference proteome</keyword>
<sequence length="138" mass="14847">MANASRAQSQPALPNGSAPSISPGWAFPLRCSSMLLLFSKFLQPCKIIDEAILRMCNYVATTGCGVAGIVLPEKEEKVIAIKKGDAIALLFGVVQQRGHRTCTSLPAWSLTLSEAVAEFRLLVLMSSVHSVGRKDFTI</sequence>
<accession>A0ABS8T701</accession>
<organism evidence="1 2">
    <name type="scientific">Datura stramonium</name>
    <name type="common">Jimsonweed</name>
    <name type="synonym">Common thornapple</name>
    <dbReference type="NCBI Taxonomy" id="4076"/>
    <lineage>
        <taxon>Eukaryota</taxon>
        <taxon>Viridiplantae</taxon>
        <taxon>Streptophyta</taxon>
        <taxon>Embryophyta</taxon>
        <taxon>Tracheophyta</taxon>
        <taxon>Spermatophyta</taxon>
        <taxon>Magnoliopsida</taxon>
        <taxon>eudicotyledons</taxon>
        <taxon>Gunneridae</taxon>
        <taxon>Pentapetalae</taxon>
        <taxon>asterids</taxon>
        <taxon>lamiids</taxon>
        <taxon>Solanales</taxon>
        <taxon>Solanaceae</taxon>
        <taxon>Solanoideae</taxon>
        <taxon>Datureae</taxon>
        <taxon>Datura</taxon>
    </lineage>
</organism>
<comment type="caution">
    <text evidence="1">The sequence shown here is derived from an EMBL/GenBank/DDBJ whole genome shotgun (WGS) entry which is preliminary data.</text>
</comment>
<name>A0ABS8T701_DATST</name>
<dbReference type="Proteomes" id="UP000823775">
    <property type="component" value="Unassembled WGS sequence"/>
</dbReference>
<dbReference type="EMBL" id="JACEIK010001205">
    <property type="protein sequence ID" value="MCD7467189.1"/>
    <property type="molecule type" value="Genomic_DNA"/>
</dbReference>
<proteinExistence type="predicted"/>
<gene>
    <name evidence="1" type="ORF">HAX54_004466</name>
</gene>
<reference evidence="1 2" key="1">
    <citation type="journal article" date="2021" name="BMC Genomics">
        <title>Datura genome reveals duplications of psychoactive alkaloid biosynthetic genes and high mutation rate following tissue culture.</title>
        <authorList>
            <person name="Rajewski A."/>
            <person name="Carter-House D."/>
            <person name="Stajich J."/>
            <person name="Litt A."/>
        </authorList>
    </citation>
    <scope>NUCLEOTIDE SEQUENCE [LARGE SCALE GENOMIC DNA]</scope>
    <source>
        <strain evidence="1">AR-01</strain>
    </source>
</reference>
<evidence type="ECO:0000313" key="2">
    <source>
        <dbReference type="Proteomes" id="UP000823775"/>
    </source>
</evidence>
<protein>
    <submittedName>
        <fullName evidence="1">Uncharacterized protein</fullName>
    </submittedName>
</protein>